<reference evidence="2" key="1">
    <citation type="submission" date="2022-11" db="UniProtKB">
        <authorList>
            <consortium name="WormBaseParasite"/>
        </authorList>
    </citation>
    <scope>IDENTIFICATION</scope>
</reference>
<proteinExistence type="predicted"/>
<protein>
    <submittedName>
        <fullName evidence="2">Uncharacterized protein</fullName>
    </submittedName>
</protein>
<organism evidence="1 2">
    <name type="scientific">Romanomermis culicivorax</name>
    <name type="common">Nematode worm</name>
    <dbReference type="NCBI Taxonomy" id="13658"/>
    <lineage>
        <taxon>Eukaryota</taxon>
        <taxon>Metazoa</taxon>
        <taxon>Ecdysozoa</taxon>
        <taxon>Nematoda</taxon>
        <taxon>Enoplea</taxon>
        <taxon>Dorylaimia</taxon>
        <taxon>Mermithida</taxon>
        <taxon>Mermithoidea</taxon>
        <taxon>Mermithidae</taxon>
        <taxon>Romanomermis</taxon>
    </lineage>
</organism>
<name>A0A915I167_ROMCU</name>
<dbReference type="WBParaSite" id="nRc.2.0.1.t07873-RA">
    <property type="protein sequence ID" value="nRc.2.0.1.t07873-RA"/>
    <property type="gene ID" value="nRc.2.0.1.g07873"/>
</dbReference>
<accession>A0A915I167</accession>
<keyword evidence="1" id="KW-1185">Reference proteome</keyword>
<dbReference type="AlphaFoldDB" id="A0A915I167"/>
<dbReference type="Proteomes" id="UP000887565">
    <property type="component" value="Unplaced"/>
</dbReference>
<evidence type="ECO:0000313" key="2">
    <source>
        <dbReference type="WBParaSite" id="nRc.2.0.1.t07873-RA"/>
    </source>
</evidence>
<sequence>MKMEKSLLVCGTFLRQRASSNVIFHLFISRSDIVVSIRPPHAMLQNQPTKKNVMVHIWAKPTIKLMKTAKNSRHSSLSIRG</sequence>
<evidence type="ECO:0000313" key="1">
    <source>
        <dbReference type="Proteomes" id="UP000887565"/>
    </source>
</evidence>